<evidence type="ECO:0000256" key="7">
    <source>
        <dbReference type="ARBA" id="ARBA00023134"/>
    </source>
</evidence>
<dbReference type="InterPro" id="IPR045086">
    <property type="entry name" value="OBG_GTPase"/>
</dbReference>
<keyword evidence="4 8" id="KW-0547">Nucleotide-binding</keyword>
<dbReference type="PANTHER" id="PTHR11702:SF31">
    <property type="entry name" value="MITOCHONDRIAL RIBOSOME-ASSOCIATED GTPASE 2"/>
    <property type="match status" value="1"/>
</dbReference>
<evidence type="ECO:0000256" key="5">
    <source>
        <dbReference type="ARBA" id="ARBA00022801"/>
    </source>
</evidence>
<dbReference type="InterPro" id="IPR036726">
    <property type="entry name" value="GTP1_OBG_dom_sf"/>
</dbReference>
<comment type="similarity">
    <text evidence="1 8">Belongs to the TRAFAC class OBG-HflX-like GTPase superfamily. OBG GTPase family.</text>
</comment>
<comment type="cofactor">
    <cofactor evidence="8">
        <name>Mg(2+)</name>
        <dbReference type="ChEBI" id="CHEBI:18420"/>
    </cofactor>
</comment>
<gene>
    <name evidence="11" type="primary">obgE</name>
    <name evidence="8" type="synonym">obg</name>
    <name evidence="11" type="ordered locus">ACIS_00714</name>
</gene>
<evidence type="ECO:0000259" key="9">
    <source>
        <dbReference type="PROSITE" id="PS51710"/>
    </source>
</evidence>
<dbReference type="PROSITE" id="PS00905">
    <property type="entry name" value="GTP1_OBG"/>
    <property type="match status" value="1"/>
</dbReference>
<dbReference type="PRINTS" id="PR00326">
    <property type="entry name" value="GTP1OBG"/>
</dbReference>
<dbReference type="PROSITE" id="PS51710">
    <property type="entry name" value="G_OBG"/>
    <property type="match status" value="1"/>
</dbReference>
<dbReference type="NCBIfam" id="TIGR02729">
    <property type="entry name" value="Obg_CgtA"/>
    <property type="match status" value="1"/>
</dbReference>
<dbReference type="GO" id="GO:0005737">
    <property type="term" value="C:cytoplasm"/>
    <property type="evidence" value="ECO:0007669"/>
    <property type="project" value="UniProtKB-SubCell"/>
</dbReference>
<feature type="binding site" evidence="8">
    <location>
        <begin position="212"/>
        <end position="215"/>
    </location>
    <ligand>
        <name>GTP</name>
        <dbReference type="ChEBI" id="CHEBI:37565"/>
    </ligand>
</feature>
<dbReference type="Pfam" id="PF01018">
    <property type="entry name" value="GTP1_OBG"/>
    <property type="match status" value="1"/>
</dbReference>
<feature type="binding site" evidence="8">
    <location>
        <begin position="166"/>
        <end position="173"/>
    </location>
    <ligand>
        <name>GTP</name>
        <dbReference type="ChEBI" id="CHEBI:37565"/>
    </ligand>
</feature>
<dbReference type="Gene3D" id="2.70.210.12">
    <property type="entry name" value="GTP1/OBG domain"/>
    <property type="match status" value="1"/>
</dbReference>
<evidence type="ECO:0000256" key="3">
    <source>
        <dbReference type="ARBA" id="ARBA00022723"/>
    </source>
</evidence>
<evidence type="ECO:0000259" key="10">
    <source>
        <dbReference type="PROSITE" id="PS51883"/>
    </source>
</evidence>
<dbReference type="InterPro" id="IPR006073">
    <property type="entry name" value="GTP-bd"/>
</dbReference>
<dbReference type="RefSeq" id="WP_012880734.1">
    <property type="nucleotide sequence ID" value="NC_013532.1"/>
</dbReference>
<dbReference type="InterPro" id="IPR027417">
    <property type="entry name" value="P-loop_NTPase"/>
</dbReference>
<feature type="binding site" evidence="8">
    <location>
        <position position="173"/>
    </location>
    <ligand>
        <name>Mg(2+)</name>
        <dbReference type="ChEBI" id="CHEBI:18420"/>
    </ligand>
</feature>
<evidence type="ECO:0000256" key="1">
    <source>
        <dbReference type="ARBA" id="ARBA00007699"/>
    </source>
</evidence>
<comment type="subcellular location">
    <subcellularLocation>
        <location evidence="8">Cytoplasm</location>
    </subcellularLocation>
</comment>
<keyword evidence="7 8" id="KW-0342">GTP-binding</keyword>
<dbReference type="GO" id="GO:0000287">
    <property type="term" value="F:magnesium ion binding"/>
    <property type="evidence" value="ECO:0007669"/>
    <property type="project" value="InterPro"/>
</dbReference>
<evidence type="ECO:0000256" key="2">
    <source>
        <dbReference type="ARBA" id="ARBA00022490"/>
    </source>
</evidence>
<evidence type="ECO:0000256" key="4">
    <source>
        <dbReference type="ARBA" id="ARBA00022741"/>
    </source>
</evidence>
<dbReference type="InterPro" id="IPR031167">
    <property type="entry name" value="G_OBG"/>
</dbReference>
<dbReference type="FunFam" id="2.70.210.12:FF:000001">
    <property type="entry name" value="GTPase Obg"/>
    <property type="match status" value="1"/>
</dbReference>
<keyword evidence="2 8" id="KW-0963">Cytoplasm</keyword>
<comment type="function">
    <text evidence="8">An essential GTPase which binds GTP, GDP and possibly (p)ppGpp with moderate affinity, with high nucleotide exchange rates and a fairly low GTP hydrolysis rate. Plays a role in control of the cell cycle, stress response, ribosome biogenesis and in those bacteria that undergo differentiation, in morphogenesis control.</text>
</comment>
<evidence type="ECO:0000313" key="11">
    <source>
        <dbReference type="EMBL" id="ACZ49277.1"/>
    </source>
</evidence>
<evidence type="ECO:0000256" key="8">
    <source>
        <dbReference type="HAMAP-Rule" id="MF_01454"/>
    </source>
</evidence>
<evidence type="ECO:0000256" key="6">
    <source>
        <dbReference type="ARBA" id="ARBA00022842"/>
    </source>
</evidence>
<feature type="domain" description="Obg" evidence="10">
    <location>
        <begin position="1"/>
        <end position="159"/>
    </location>
</feature>
<dbReference type="PROSITE" id="PS51883">
    <property type="entry name" value="OBG"/>
    <property type="match status" value="1"/>
</dbReference>
<dbReference type="InterPro" id="IPR014100">
    <property type="entry name" value="GTP-bd_Obg/CgtA"/>
</dbReference>
<dbReference type="InterPro" id="IPR006169">
    <property type="entry name" value="GTP1_OBG_dom"/>
</dbReference>
<comment type="subunit">
    <text evidence="8">Monomer.</text>
</comment>
<dbReference type="OrthoDB" id="9807318at2"/>
<dbReference type="KEGG" id="acn:ACIS_00714"/>
<feature type="binding site" evidence="8">
    <location>
        <begin position="298"/>
        <end position="300"/>
    </location>
    <ligand>
        <name>GTP</name>
        <dbReference type="ChEBI" id="CHEBI:37565"/>
    </ligand>
</feature>
<organism evidence="11 12">
    <name type="scientific">Anaplasma centrale (strain Israel)</name>
    <name type="common">Anaplasma marginale subsp. centrale (strain Israel)</name>
    <dbReference type="NCBI Taxonomy" id="574556"/>
    <lineage>
        <taxon>Bacteria</taxon>
        <taxon>Pseudomonadati</taxon>
        <taxon>Pseudomonadota</taxon>
        <taxon>Alphaproteobacteria</taxon>
        <taxon>Rickettsiales</taxon>
        <taxon>Anaplasmataceae</taxon>
        <taxon>Anaplasma</taxon>
    </lineage>
</organism>
<dbReference type="Gene3D" id="3.40.50.300">
    <property type="entry name" value="P-loop containing nucleotide triphosphate hydrolases"/>
    <property type="match status" value="1"/>
</dbReference>
<protein>
    <recommendedName>
        <fullName evidence="8">GTPase Obg</fullName>
        <ecNumber evidence="8">3.6.5.-</ecNumber>
    </recommendedName>
    <alternativeName>
        <fullName evidence="8">GTP-binding protein Obg</fullName>
    </alternativeName>
</protein>
<dbReference type="GO" id="GO:0003924">
    <property type="term" value="F:GTPase activity"/>
    <property type="evidence" value="ECO:0007669"/>
    <property type="project" value="UniProtKB-UniRule"/>
</dbReference>
<keyword evidence="5 8" id="KW-0378">Hydrolase</keyword>
<feature type="binding site" evidence="8">
    <location>
        <begin position="191"/>
        <end position="195"/>
    </location>
    <ligand>
        <name>GTP</name>
        <dbReference type="ChEBI" id="CHEBI:37565"/>
    </ligand>
</feature>
<keyword evidence="6 8" id="KW-0460">Magnesium</keyword>
<feature type="binding site" evidence="8">
    <location>
        <begin position="279"/>
        <end position="282"/>
    </location>
    <ligand>
        <name>GTP</name>
        <dbReference type="ChEBI" id="CHEBI:37565"/>
    </ligand>
</feature>
<dbReference type="CDD" id="cd01898">
    <property type="entry name" value="Obg"/>
    <property type="match status" value="1"/>
</dbReference>
<dbReference type="STRING" id="574556.ACIS_00714"/>
<dbReference type="PIRSF" id="PIRSF002401">
    <property type="entry name" value="GTP_bd_Obg/CgtA"/>
    <property type="match status" value="1"/>
</dbReference>
<keyword evidence="3 8" id="KW-0479">Metal-binding</keyword>
<evidence type="ECO:0000313" key="12">
    <source>
        <dbReference type="Proteomes" id="UP000000630"/>
    </source>
</evidence>
<dbReference type="AlphaFoldDB" id="D1AUP9"/>
<accession>D1AUP9</accession>
<dbReference type="SUPFAM" id="SSF82051">
    <property type="entry name" value="Obg GTP-binding protein N-terminal domain"/>
    <property type="match status" value="1"/>
</dbReference>
<reference evidence="11 12" key="1">
    <citation type="journal article" date="2010" name="J. Bacteriol.">
        <title>Complete genome sequence of Anaplasma marginale subsp. centrale.</title>
        <authorList>
            <person name="Herndon D.R."/>
            <person name="Palmer G.H."/>
            <person name="Shkap V."/>
            <person name="Knowles D.P. Jr."/>
            <person name="Brayton K.A."/>
        </authorList>
    </citation>
    <scope>NUCLEOTIDE SEQUENCE [LARGE SCALE GENOMIC DNA]</scope>
    <source>
        <strain evidence="11 12">Israel</strain>
    </source>
</reference>
<name>D1AUP9_ANACI</name>
<dbReference type="GO" id="GO:0005525">
    <property type="term" value="F:GTP binding"/>
    <property type="evidence" value="ECO:0007669"/>
    <property type="project" value="UniProtKB-UniRule"/>
</dbReference>
<dbReference type="GO" id="GO:0042254">
    <property type="term" value="P:ribosome biogenesis"/>
    <property type="evidence" value="ECO:0007669"/>
    <property type="project" value="UniProtKB-UniRule"/>
</dbReference>
<dbReference type="Proteomes" id="UP000000630">
    <property type="component" value="Chromosome"/>
</dbReference>
<feature type="domain" description="OBG-type G" evidence="9">
    <location>
        <begin position="160"/>
        <end position="329"/>
    </location>
</feature>
<sequence>MSFVDEAKIYIRGGKGGDGCVSFRREKFVEFGGPDGGNGGNGGSVIFIASNAVNTLLYFRYNQHIRAENGKPGSGKGKFGAAGRDRVVEVPVGTQLYDEHGDDLIADLNSVGQRHIAAAGGRGGVGNAQYKSSTNRAPTYFTYGTPGEEHCVLLKLKIVSDVGIIGMPNAGKSSLLSRCTASKTKVSDYPFTTLEPHLGVAYANGCELVLADIPGLIENANLGAGLGHKFLKHIERCVILLHLVDCSLPDVVGAYELVRRELQLHSEELACKQEVVILNKCDLLSGEEVKEKQKLLASSINKEVMTLSMGDELDSLVTFLYSQARKAVATDEPPRIFDPFLYVHYNKKS</sequence>
<keyword evidence="12" id="KW-1185">Reference proteome</keyword>
<dbReference type="eggNOG" id="COG0536">
    <property type="taxonomic scope" value="Bacteria"/>
</dbReference>
<dbReference type="GO" id="GO:0043022">
    <property type="term" value="F:ribosome binding"/>
    <property type="evidence" value="ECO:0007669"/>
    <property type="project" value="UniProtKB-ARBA"/>
</dbReference>
<dbReference type="EMBL" id="CP001759">
    <property type="protein sequence ID" value="ACZ49277.1"/>
    <property type="molecule type" value="Genomic_DNA"/>
</dbReference>
<dbReference type="HAMAP" id="MF_01454">
    <property type="entry name" value="GTPase_Obg"/>
    <property type="match status" value="1"/>
</dbReference>
<dbReference type="EC" id="3.6.5.-" evidence="8"/>
<proteinExistence type="inferred from homology"/>
<dbReference type="Pfam" id="PF01926">
    <property type="entry name" value="MMR_HSR1"/>
    <property type="match status" value="1"/>
</dbReference>
<dbReference type="NCBIfam" id="NF008956">
    <property type="entry name" value="PRK12299.1"/>
    <property type="match status" value="1"/>
</dbReference>
<dbReference type="HOGENOM" id="CLU_011747_2_0_5"/>
<dbReference type="PANTHER" id="PTHR11702">
    <property type="entry name" value="DEVELOPMENTALLY REGULATED GTP-BINDING PROTEIN-RELATED"/>
    <property type="match status" value="1"/>
</dbReference>
<dbReference type="SUPFAM" id="SSF52540">
    <property type="entry name" value="P-loop containing nucleoside triphosphate hydrolases"/>
    <property type="match status" value="1"/>
</dbReference>
<feature type="binding site" evidence="8">
    <location>
        <position position="193"/>
    </location>
    <ligand>
        <name>Mg(2+)</name>
        <dbReference type="ChEBI" id="CHEBI:18420"/>
    </ligand>
</feature>
<dbReference type="InterPro" id="IPR006074">
    <property type="entry name" value="GTP1-OBG_CS"/>
</dbReference>